<protein>
    <submittedName>
        <fullName evidence="5">Uncharacterized protein LOC107226462</fullName>
    </submittedName>
</protein>
<sequence length="445" mass="51474">MEIQWNKKNLERPAMNIWITSRNSIDLSKFMSALDAAIKDLNSQDLLHIEAAVLSRLIYRMKSKFRNDKGMKNMEKVNRALLNYLEINLLKEFTDIRNCVEIDSLAINLPTKQMVEYLLVRTQGFAKLMCRVESVARSAARFFNARITIGHAWTISVVAYAVISRVWFLSRYLLKRCCSWYNNIYEHINQFEEIGPAWLPENSELPENLKNWLDLPWLDQVTDSVPLKDDGKETIFGLIKAQIDDPNDSKLEDQDFESSSMLIKASDDILTIDNEIPKHENKVSAVKYTIPPTADDIGLSIDRETFEQNRSTEVGNVGKKVKKKSKLKRKIENVSSPERNSQNCESTSVKSKSKKLELTEMTVDISAPISKKQKRKIRKSQAKKLFELSSKSVNKMKRREERAKLKNLQKKLKKQTKSDNSNRIKKTILIEKSSRRKENLITKVE</sequence>
<proteinExistence type="predicted"/>
<dbReference type="Proteomes" id="UP000829291">
    <property type="component" value="Chromosome 3"/>
</dbReference>
<feature type="compositionally biased region" description="Basic residues" evidence="1">
    <location>
        <begin position="406"/>
        <end position="415"/>
    </location>
</feature>
<evidence type="ECO:0000256" key="2">
    <source>
        <dbReference type="SAM" id="Phobius"/>
    </source>
</evidence>
<organism evidence="4 5">
    <name type="scientific">Neodiprion lecontei</name>
    <name type="common">Redheaded pine sawfly</name>
    <dbReference type="NCBI Taxonomy" id="441921"/>
    <lineage>
        <taxon>Eukaryota</taxon>
        <taxon>Metazoa</taxon>
        <taxon>Ecdysozoa</taxon>
        <taxon>Arthropoda</taxon>
        <taxon>Hexapoda</taxon>
        <taxon>Insecta</taxon>
        <taxon>Pterygota</taxon>
        <taxon>Neoptera</taxon>
        <taxon>Endopterygota</taxon>
        <taxon>Hymenoptera</taxon>
        <taxon>Tenthredinoidea</taxon>
        <taxon>Diprionidae</taxon>
        <taxon>Diprioninae</taxon>
        <taxon>Neodiprion</taxon>
    </lineage>
</organism>
<feature type="domain" description="Nucleolus and neural progenitor protein-like N-terminal" evidence="3">
    <location>
        <begin position="5"/>
        <end position="185"/>
    </location>
</feature>
<keyword evidence="2" id="KW-1133">Transmembrane helix</keyword>
<keyword evidence="4" id="KW-1185">Reference proteome</keyword>
<dbReference type="RefSeq" id="XP_046590383.1">
    <property type="nucleotide sequence ID" value="XM_046734427.1"/>
</dbReference>
<feature type="compositionally biased region" description="Polar residues" evidence="1">
    <location>
        <begin position="333"/>
        <end position="350"/>
    </location>
</feature>
<dbReference type="PANTHER" id="PTHR34761:SF1">
    <property type="entry name" value="NUCLEOLUS AND NEURAL PROGENITOR PROTEIN"/>
    <property type="match status" value="1"/>
</dbReference>
<keyword evidence="2" id="KW-0812">Transmembrane</keyword>
<dbReference type="Pfam" id="PF14780">
    <property type="entry name" value="NEPRO_N"/>
    <property type="match status" value="1"/>
</dbReference>
<evidence type="ECO:0000313" key="4">
    <source>
        <dbReference type="Proteomes" id="UP000829291"/>
    </source>
</evidence>
<feature type="compositionally biased region" description="Basic residues" evidence="1">
    <location>
        <begin position="319"/>
        <end position="329"/>
    </location>
</feature>
<keyword evidence="2" id="KW-0472">Membrane</keyword>
<dbReference type="InterPro" id="IPR052835">
    <property type="entry name" value="Nepro"/>
</dbReference>
<evidence type="ECO:0000256" key="1">
    <source>
        <dbReference type="SAM" id="MobiDB-lite"/>
    </source>
</evidence>
<name>A0ABM3FQU4_NEOLC</name>
<reference evidence="5" key="1">
    <citation type="submission" date="2025-08" db="UniProtKB">
        <authorList>
            <consortium name="RefSeq"/>
        </authorList>
    </citation>
    <scope>IDENTIFICATION</scope>
    <source>
        <tissue evidence="5">Thorax and Abdomen</tissue>
    </source>
</reference>
<feature type="compositionally biased region" description="Basic and acidic residues" evidence="1">
    <location>
        <begin position="416"/>
        <end position="427"/>
    </location>
</feature>
<evidence type="ECO:0000313" key="5">
    <source>
        <dbReference type="RefSeq" id="XP_046590383.1"/>
    </source>
</evidence>
<dbReference type="PANTHER" id="PTHR34761">
    <property type="entry name" value="NUCLEOLUS AND NEURAL PROGENITOR PROTEIN"/>
    <property type="match status" value="1"/>
</dbReference>
<dbReference type="InterPro" id="IPR027951">
    <property type="entry name" value="Nepro_N"/>
</dbReference>
<feature type="region of interest" description="Disordered" evidence="1">
    <location>
        <begin position="406"/>
        <end position="427"/>
    </location>
</feature>
<evidence type="ECO:0000259" key="3">
    <source>
        <dbReference type="Pfam" id="PF14780"/>
    </source>
</evidence>
<gene>
    <name evidence="5" type="primary">LOC107226462</name>
</gene>
<feature type="transmembrane region" description="Helical" evidence="2">
    <location>
        <begin position="147"/>
        <end position="168"/>
    </location>
</feature>
<dbReference type="GeneID" id="107226462"/>
<feature type="region of interest" description="Disordered" evidence="1">
    <location>
        <begin position="310"/>
        <end position="353"/>
    </location>
</feature>
<accession>A0ABM3FQU4</accession>